<accession>A0A7N2MSH9</accession>
<name>A0A7N2MSH9_QUELO</name>
<evidence type="ECO:0000313" key="4">
    <source>
        <dbReference type="Proteomes" id="UP000594261"/>
    </source>
</evidence>
<dbReference type="EnsemblPlants" id="QL10p047365:mrna">
    <property type="protein sequence ID" value="QL10p047365:mrna"/>
    <property type="gene ID" value="QL10p047365"/>
</dbReference>
<dbReference type="PANTHER" id="PTHR35830">
    <property type="entry name" value="OS05G0299200 PROTEIN"/>
    <property type="match status" value="1"/>
</dbReference>
<reference evidence="3 4" key="1">
    <citation type="journal article" date="2016" name="G3 (Bethesda)">
        <title>First Draft Assembly and Annotation of the Genome of a California Endemic Oak Quercus lobata Nee (Fagaceae).</title>
        <authorList>
            <person name="Sork V.L."/>
            <person name="Fitz-Gibbon S.T."/>
            <person name="Puiu D."/>
            <person name="Crepeau M."/>
            <person name="Gugger P.F."/>
            <person name="Sherman R."/>
            <person name="Stevens K."/>
            <person name="Langley C.H."/>
            <person name="Pellegrini M."/>
            <person name="Salzberg S.L."/>
        </authorList>
    </citation>
    <scope>NUCLEOTIDE SEQUENCE [LARGE SCALE GENOMIC DNA]</scope>
    <source>
        <strain evidence="3 4">cv. SW786</strain>
    </source>
</reference>
<organism evidence="3 4">
    <name type="scientific">Quercus lobata</name>
    <name type="common">Valley oak</name>
    <dbReference type="NCBI Taxonomy" id="97700"/>
    <lineage>
        <taxon>Eukaryota</taxon>
        <taxon>Viridiplantae</taxon>
        <taxon>Streptophyta</taxon>
        <taxon>Embryophyta</taxon>
        <taxon>Tracheophyta</taxon>
        <taxon>Spermatophyta</taxon>
        <taxon>Magnoliopsida</taxon>
        <taxon>eudicotyledons</taxon>
        <taxon>Gunneridae</taxon>
        <taxon>Pentapetalae</taxon>
        <taxon>rosids</taxon>
        <taxon>fabids</taxon>
        <taxon>Fagales</taxon>
        <taxon>Fagaceae</taxon>
        <taxon>Quercus</taxon>
    </lineage>
</organism>
<keyword evidence="4" id="KW-1185">Reference proteome</keyword>
<keyword evidence="2" id="KW-1133">Transmembrane helix</keyword>
<feature type="compositionally biased region" description="Low complexity" evidence="1">
    <location>
        <begin position="48"/>
        <end position="68"/>
    </location>
</feature>
<dbReference type="EMBL" id="LRBV02000010">
    <property type="status" value="NOT_ANNOTATED_CDS"/>
    <property type="molecule type" value="Genomic_DNA"/>
</dbReference>
<evidence type="ECO:0000256" key="1">
    <source>
        <dbReference type="SAM" id="MobiDB-lite"/>
    </source>
</evidence>
<evidence type="ECO:0000313" key="3">
    <source>
        <dbReference type="EnsemblPlants" id="QL10p047365:mrna"/>
    </source>
</evidence>
<dbReference type="AlphaFoldDB" id="A0A7N2MSH9"/>
<dbReference type="PANTHER" id="PTHR35830:SF1">
    <property type="entry name" value="OS05G0299200 PROTEIN"/>
    <property type="match status" value="1"/>
</dbReference>
<reference evidence="3" key="2">
    <citation type="submission" date="2021-01" db="UniProtKB">
        <authorList>
            <consortium name="EnsemblPlants"/>
        </authorList>
    </citation>
    <scope>IDENTIFICATION</scope>
</reference>
<protein>
    <submittedName>
        <fullName evidence="3">Uncharacterized protein</fullName>
    </submittedName>
</protein>
<feature type="transmembrane region" description="Helical" evidence="2">
    <location>
        <begin position="123"/>
        <end position="144"/>
    </location>
</feature>
<keyword evidence="2" id="KW-0472">Membrane</keyword>
<evidence type="ECO:0000256" key="2">
    <source>
        <dbReference type="SAM" id="Phobius"/>
    </source>
</evidence>
<proteinExistence type="predicted"/>
<dbReference type="Gramene" id="QL10p047365:mrna">
    <property type="protein sequence ID" value="QL10p047365:mrna"/>
    <property type="gene ID" value="QL10p047365"/>
</dbReference>
<dbReference type="InParanoid" id="A0A7N2MSH9"/>
<keyword evidence="2" id="KW-0812">Transmembrane</keyword>
<sequence>MNSANTLIYTPFSLSQYQCHHHHLLLHISCSSLPPKRRRTYRRNPKLSSPFTTTTPTTIGTTSSSSDSSTLQTVIDLNQTTSFLHANFQRFISSSLDAYHDLRTLITLDDNRRILVSCRRSTVVFAGNLVLCSFVLVFAFRVLGKLGLWLIRGRSGLGDSGPVVVRRDRSLGGREVVVAVGVGRKVKERENLKRVSSNPLSPAVAASATNVGVSERVSGTRVRPREKKLPKWWPVSVLQPGLVLNAEQYQREANWLIQVGKDASLYSSLEHLVRGGSLSWNISFLIVSLMSNPIIKSFEGPMITDNRINGRDIVEDDIIQLRQICRTSGVRVSFDTINTRDSFYRASVDFVLNVCSRAPSHCTSVQIDGEDARQFVAGLAENIGLENIRAAIIVSAAVAARTRSRFLQAWALEIQGKHAEAKLELSKICLMLRIFPPEESSPEMEMVARGLEKHLKVEQRLFLLNMLVGVCGEEGRISATEALGLVPSQEGIGDGQECKYT</sequence>
<dbReference type="Proteomes" id="UP000594261">
    <property type="component" value="Chromosome 10"/>
</dbReference>
<feature type="region of interest" description="Disordered" evidence="1">
    <location>
        <begin position="41"/>
        <end position="68"/>
    </location>
</feature>
<dbReference type="OMA" id="RICRMSG"/>